<dbReference type="InterPro" id="IPR046956">
    <property type="entry name" value="RLP23-like"/>
</dbReference>
<keyword evidence="3" id="KW-1003">Cell membrane</keyword>
<dbReference type="FunFam" id="3.80.10.10:FF:000111">
    <property type="entry name" value="LRR receptor-like serine/threonine-protein kinase ERECTA"/>
    <property type="match status" value="1"/>
</dbReference>
<keyword evidence="12" id="KW-0723">Serine/threonine-protein kinase</keyword>
<dbReference type="Gene3D" id="3.80.10.10">
    <property type="entry name" value="Ribonuclease Inhibitor"/>
    <property type="match status" value="3"/>
</dbReference>
<evidence type="ECO:0000256" key="9">
    <source>
        <dbReference type="ARBA" id="ARBA00023136"/>
    </source>
</evidence>
<evidence type="ECO:0000256" key="10">
    <source>
        <dbReference type="ARBA" id="ARBA00023180"/>
    </source>
</evidence>
<comment type="subcellular location">
    <subcellularLocation>
        <location evidence="1">Cell membrane</location>
        <topology evidence="1">Single-pass type I membrane protein</topology>
    </subcellularLocation>
</comment>
<protein>
    <submittedName>
        <fullName evidence="12">Non-specific serine/threonine protein kinase</fullName>
        <ecNumber evidence="12">2.7.11.1</ecNumber>
    </submittedName>
</protein>
<keyword evidence="8 11" id="KW-1133">Transmembrane helix</keyword>
<dbReference type="PRINTS" id="PR00019">
    <property type="entry name" value="LEURICHRPT"/>
</dbReference>
<dbReference type="Gramene" id="mRNA:HanXRQr2_Chr10g0421491">
    <property type="protein sequence ID" value="CDS:HanXRQr2_Chr10g0421491.1"/>
    <property type="gene ID" value="HanXRQr2_Chr10g0421491"/>
</dbReference>
<dbReference type="AlphaFoldDB" id="A0A9K3HUZ3"/>
<dbReference type="GO" id="GO:0005886">
    <property type="term" value="C:plasma membrane"/>
    <property type="evidence" value="ECO:0007669"/>
    <property type="project" value="UniProtKB-SubCell"/>
</dbReference>
<evidence type="ECO:0000313" key="13">
    <source>
        <dbReference type="Proteomes" id="UP000215914"/>
    </source>
</evidence>
<dbReference type="Pfam" id="PF13516">
    <property type="entry name" value="LRR_6"/>
    <property type="match status" value="1"/>
</dbReference>
<dbReference type="Pfam" id="PF00560">
    <property type="entry name" value="LRR_1"/>
    <property type="match status" value="10"/>
</dbReference>
<proteinExistence type="inferred from homology"/>
<keyword evidence="12" id="KW-0418">Kinase</keyword>
<dbReference type="GO" id="GO:0051707">
    <property type="term" value="P:response to other organism"/>
    <property type="evidence" value="ECO:0007669"/>
    <property type="project" value="UniProtKB-ARBA"/>
</dbReference>
<dbReference type="Pfam" id="PF13855">
    <property type="entry name" value="LRR_8"/>
    <property type="match status" value="1"/>
</dbReference>
<evidence type="ECO:0000256" key="3">
    <source>
        <dbReference type="ARBA" id="ARBA00022475"/>
    </source>
</evidence>
<dbReference type="SMART" id="SM00369">
    <property type="entry name" value="LRR_TYP"/>
    <property type="match status" value="9"/>
</dbReference>
<dbReference type="OrthoDB" id="1060944at2759"/>
<keyword evidence="5 11" id="KW-0812">Transmembrane</keyword>
<organism evidence="12 13">
    <name type="scientific">Helianthus annuus</name>
    <name type="common">Common sunflower</name>
    <dbReference type="NCBI Taxonomy" id="4232"/>
    <lineage>
        <taxon>Eukaryota</taxon>
        <taxon>Viridiplantae</taxon>
        <taxon>Streptophyta</taxon>
        <taxon>Embryophyta</taxon>
        <taxon>Tracheophyta</taxon>
        <taxon>Spermatophyta</taxon>
        <taxon>Magnoliopsida</taxon>
        <taxon>eudicotyledons</taxon>
        <taxon>Gunneridae</taxon>
        <taxon>Pentapetalae</taxon>
        <taxon>asterids</taxon>
        <taxon>campanulids</taxon>
        <taxon>Asterales</taxon>
        <taxon>Asteraceae</taxon>
        <taxon>Asteroideae</taxon>
        <taxon>Heliantheae alliance</taxon>
        <taxon>Heliantheae</taxon>
        <taxon>Helianthus</taxon>
    </lineage>
</organism>
<dbReference type="PROSITE" id="PS51450">
    <property type="entry name" value="LRR"/>
    <property type="match status" value="1"/>
</dbReference>
<keyword evidence="9 11" id="KW-0472">Membrane</keyword>
<dbReference type="EC" id="2.7.11.1" evidence="12"/>
<evidence type="ECO:0000256" key="1">
    <source>
        <dbReference type="ARBA" id="ARBA00004251"/>
    </source>
</evidence>
<keyword evidence="4" id="KW-0433">Leucine-rich repeat</keyword>
<accession>A0A9K3HUZ3</accession>
<comment type="caution">
    <text evidence="12">The sequence shown here is derived from an EMBL/GenBank/DDBJ whole genome shotgun (WGS) entry which is preliminary data.</text>
</comment>
<reference evidence="12" key="1">
    <citation type="journal article" date="2017" name="Nature">
        <title>The sunflower genome provides insights into oil metabolism, flowering and Asterid evolution.</title>
        <authorList>
            <person name="Badouin H."/>
            <person name="Gouzy J."/>
            <person name="Grassa C.J."/>
            <person name="Murat F."/>
            <person name="Staton S.E."/>
            <person name="Cottret L."/>
            <person name="Lelandais-Briere C."/>
            <person name="Owens G.L."/>
            <person name="Carrere S."/>
            <person name="Mayjonade B."/>
            <person name="Legrand L."/>
            <person name="Gill N."/>
            <person name="Kane N.C."/>
            <person name="Bowers J.E."/>
            <person name="Hubner S."/>
            <person name="Bellec A."/>
            <person name="Berard A."/>
            <person name="Berges H."/>
            <person name="Blanchet N."/>
            <person name="Boniface M.C."/>
            <person name="Brunel D."/>
            <person name="Catrice O."/>
            <person name="Chaidir N."/>
            <person name="Claudel C."/>
            <person name="Donnadieu C."/>
            <person name="Faraut T."/>
            <person name="Fievet G."/>
            <person name="Helmstetter N."/>
            <person name="King M."/>
            <person name="Knapp S.J."/>
            <person name="Lai Z."/>
            <person name="Le Paslier M.C."/>
            <person name="Lippi Y."/>
            <person name="Lorenzon L."/>
            <person name="Mandel J.R."/>
            <person name="Marage G."/>
            <person name="Marchand G."/>
            <person name="Marquand E."/>
            <person name="Bret-Mestries E."/>
            <person name="Morien E."/>
            <person name="Nambeesan S."/>
            <person name="Nguyen T."/>
            <person name="Pegot-Espagnet P."/>
            <person name="Pouilly N."/>
            <person name="Raftis F."/>
            <person name="Sallet E."/>
            <person name="Schiex T."/>
            <person name="Thomas J."/>
            <person name="Vandecasteele C."/>
            <person name="Vares D."/>
            <person name="Vear F."/>
            <person name="Vautrin S."/>
            <person name="Crespi M."/>
            <person name="Mangin B."/>
            <person name="Burke J.M."/>
            <person name="Salse J."/>
            <person name="Munos S."/>
            <person name="Vincourt P."/>
            <person name="Rieseberg L.H."/>
            <person name="Langlade N.B."/>
        </authorList>
    </citation>
    <scope>NUCLEOTIDE SEQUENCE</scope>
    <source>
        <tissue evidence="12">Leaves</tissue>
    </source>
</reference>
<dbReference type="Proteomes" id="UP000215914">
    <property type="component" value="Unassembled WGS sequence"/>
</dbReference>
<keyword evidence="10" id="KW-0325">Glycoprotein</keyword>
<evidence type="ECO:0000313" key="12">
    <source>
        <dbReference type="EMBL" id="KAF5784829.1"/>
    </source>
</evidence>
<reference evidence="12" key="2">
    <citation type="submission" date="2020-06" db="EMBL/GenBank/DDBJ databases">
        <title>Helianthus annuus Genome sequencing and assembly Release 2.</title>
        <authorList>
            <person name="Gouzy J."/>
            <person name="Langlade N."/>
            <person name="Munos S."/>
        </authorList>
    </citation>
    <scope>NUCLEOTIDE SEQUENCE</scope>
    <source>
        <tissue evidence="12">Leaves</tissue>
    </source>
</reference>
<dbReference type="FunFam" id="3.80.10.10:FF:000095">
    <property type="entry name" value="LRR receptor-like serine/threonine-protein kinase GSO1"/>
    <property type="match status" value="2"/>
</dbReference>
<evidence type="ECO:0000256" key="11">
    <source>
        <dbReference type="SAM" id="Phobius"/>
    </source>
</evidence>
<keyword evidence="7" id="KW-0677">Repeat</keyword>
<dbReference type="GO" id="GO:0004674">
    <property type="term" value="F:protein serine/threonine kinase activity"/>
    <property type="evidence" value="ECO:0007669"/>
    <property type="project" value="UniProtKB-KW"/>
</dbReference>
<dbReference type="InterPro" id="IPR032675">
    <property type="entry name" value="LRR_dom_sf"/>
</dbReference>
<keyword evidence="13" id="KW-1185">Reference proteome</keyword>
<dbReference type="PANTHER" id="PTHR48063:SF106">
    <property type="entry name" value="LEUCINE-RICH REPEAT DOMAIN, L DOMAIN-LIKE PROTEIN-RELATED"/>
    <property type="match status" value="1"/>
</dbReference>
<keyword evidence="6" id="KW-0732">Signal</keyword>
<dbReference type="SUPFAM" id="SSF52058">
    <property type="entry name" value="L domain-like"/>
    <property type="match status" value="2"/>
</dbReference>
<evidence type="ECO:0000256" key="7">
    <source>
        <dbReference type="ARBA" id="ARBA00022737"/>
    </source>
</evidence>
<evidence type="ECO:0000256" key="4">
    <source>
        <dbReference type="ARBA" id="ARBA00022614"/>
    </source>
</evidence>
<keyword evidence="12" id="KW-0808">Transferase</keyword>
<evidence type="ECO:0000256" key="2">
    <source>
        <dbReference type="ARBA" id="ARBA00009592"/>
    </source>
</evidence>
<dbReference type="InterPro" id="IPR001611">
    <property type="entry name" value="Leu-rich_rpt"/>
</dbReference>
<evidence type="ECO:0000256" key="6">
    <source>
        <dbReference type="ARBA" id="ARBA00022729"/>
    </source>
</evidence>
<dbReference type="GO" id="GO:0006952">
    <property type="term" value="P:defense response"/>
    <property type="evidence" value="ECO:0007669"/>
    <property type="project" value="UniProtKB-ARBA"/>
</dbReference>
<feature type="transmembrane region" description="Helical" evidence="11">
    <location>
        <begin position="791"/>
        <end position="814"/>
    </location>
</feature>
<evidence type="ECO:0000256" key="8">
    <source>
        <dbReference type="ARBA" id="ARBA00022989"/>
    </source>
</evidence>
<dbReference type="PANTHER" id="PTHR48063">
    <property type="entry name" value="LRR RECEPTOR-LIKE KINASE"/>
    <property type="match status" value="1"/>
</dbReference>
<dbReference type="InterPro" id="IPR003591">
    <property type="entry name" value="Leu-rich_rpt_typical-subtyp"/>
</dbReference>
<dbReference type="SUPFAM" id="SSF52047">
    <property type="entry name" value="RNI-like"/>
    <property type="match status" value="1"/>
</dbReference>
<evidence type="ECO:0000256" key="5">
    <source>
        <dbReference type="ARBA" id="ARBA00022692"/>
    </source>
</evidence>
<sequence length="851" mass="94622">MLSSWVGNDCCSWERVMCDGVTRNVVSLHLRPDGLYSLQSKELSHSLGEVRHLKYLDLSFNYFQESQIPEFIGSLKELTYLNLSYSAFSGIIPHHIGNLSNLKILDLSSDKYSKRLIAHDMNWISGLSSLEHIDLSNVNLNGVKNLDIVLYKIPSLLQLRLKNCNLTMTHIFHTPHKFTTLSNLQYIDLSNNKLMGPIPTFPMKLTELDLSHNKLTGPIPIFIGKLTKLDLSYNHLNGSIPESFGRSRLLQVLNVAHNKLTGPIPTFSGNLTKLDLSYNHLNGSIPESFGRLVSLRSFSVSSNSLSGTIPISIGQLSKLHSFDVSHNSLEGVVYEAHFSNLSMLKHLNAASNTKLTFNVSLEWLPPFQLISVDLTSCKITNGFPQWLRNQIKLISLVLSNATISGPLPTWLRKMPIIPFINLSHNSLSGPLTNLPIGGTYDGEELRGLFLQNNLFNESIPTELCNRTDLEYLNLSWNRLTGKIPNCLQNLQNLKVMMLSSNRLSGSIPSFIQMLPLVLLNLNDNNFSGEFPKGLLDFSELGILDLGNNALCGKIPEWIPGTELVIFRLHGNNFTGGIPRSLCKNLKLQILDVAHNNFIGNIPHCLGELFNKAHSLDDYGPESSEETLLQVLNGIPLEFTKTLQFFINMDLSSNKLVGEIPVELTALQELVGLNLSNNHLGGGIPDNIGNMTALSSLDLSGNKLNGSIPSSIAALTFLSHLNLSNNNLSGQIPTGNQLQTLIDPSIYAGNKDLCGAPLHLCGPPFPNNYSNHEKPAFTLKNKYEVAGEPNKVWFYVDIMFGFATGFWGVIVLLMLKKQWRHKLFMFAEGIMYKIHVAVVVRVNKMKRGREAL</sequence>
<gene>
    <name evidence="12" type="ORF">HanXRQr2_Chr10g0421491</name>
</gene>
<comment type="similarity">
    <text evidence="2">Belongs to the RLP family.</text>
</comment>
<name>A0A9K3HUZ3_HELAN</name>
<dbReference type="EMBL" id="MNCJ02000325">
    <property type="protein sequence ID" value="KAF5784829.1"/>
    <property type="molecule type" value="Genomic_DNA"/>
</dbReference>